<evidence type="ECO:0000313" key="1">
    <source>
        <dbReference type="EMBL" id="CRN96664.1"/>
    </source>
</evidence>
<reference evidence="3" key="2">
    <citation type="submission" date="2015-06" db="EMBL/GenBank/DDBJ databases">
        <authorList>
            <person name="Radhakrishnan Rajesh"/>
            <person name="Underwood Anthony"/>
            <person name="Al-Shahib Ali"/>
        </authorList>
    </citation>
    <scope>NUCLEOTIDE SEQUENCE [LARGE SCALE GENOMIC DNA]</scope>
    <source>
        <strain evidence="3">P19_London_7_VIM_2_05_10</strain>
    </source>
</reference>
<sequence>MRLHKRSLVWGLALSGLAVVLAAAWWASQASREPALWSELRVPPAFAIPRDFDLGEYRLSWGGKSLALSVAGSARPPLWESEGGFLGAGRESAGRLQLRCQEQSLESFELVGRRLSLKGHLRCADGRLSAYELSFEPRQGGVEVRVALADSELNRVALSWRRGAGERLSGIVDDEAEGRSWVLPAGVAGYWSSAGNAFLGHSTAAQSLDLREPGRVQWRAATESARAWLFAAGNREQWQLRSARLEAETRR</sequence>
<reference evidence="1" key="1">
    <citation type="submission" date="2015-06" db="EMBL/GenBank/DDBJ databases">
        <authorList>
            <person name="Radhakrishnan R."/>
            <person name="Underwood A."/>
            <person name="Al-Shahib A."/>
        </authorList>
    </citation>
    <scope>NUCLEOTIDE SEQUENCE</scope>
    <source>
        <strain evidence="1">P19_London_7_VIM_2_05_10</strain>
    </source>
</reference>
<evidence type="ECO:0000313" key="4">
    <source>
        <dbReference type="Proteomes" id="UP000644192"/>
    </source>
</evidence>
<dbReference type="Proteomes" id="UP000644192">
    <property type="component" value="Unassembled WGS sequence"/>
</dbReference>
<dbReference type="AlphaFoldDB" id="A0A0D6I1Y2"/>
<accession>A0A0D6I1Y2</accession>
<comment type="caution">
    <text evidence="2">The sequence shown here is derived from an EMBL/GenBank/DDBJ whole genome shotgun (WGS) entry which is preliminary data.</text>
</comment>
<evidence type="ECO:0000313" key="3">
    <source>
        <dbReference type="Proteomes" id="UP000045039"/>
    </source>
</evidence>
<reference evidence="2" key="3">
    <citation type="submission" date="2020-01" db="EMBL/GenBank/DDBJ databases">
        <title>Bacteria Cultured from War Wounds Associated with the Conflict in Eastern Ukraine.</title>
        <authorList>
            <person name="Snesrud E."/>
            <person name="Galac M.R."/>
            <person name="Mc Gann P."/>
            <person name="Valentine K."/>
            <person name="Viacheslav K."/>
        </authorList>
    </citation>
    <scope>NUCLEOTIDE SEQUENCE</scope>
    <source>
        <strain evidence="2">VNMU148</strain>
    </source>
</reference>
<gene>
    <name evidence="2" type="ORF">GUL26_21360</name>
    <name evidence="1" type="ORF">PAERUG_P19_London_7_VIM_2_05_10_00399</name>
</gene>
<evidence type="ECO:0000313" key="2">
    <source>
        <dbReference type="EMBL" id="MZZ14800.1"/>
    </source>
</evidence>
<dbReference type="Proteomes" id="UP000045039">
    <property type="component" value="Unassembled WGS sequence"/>
</dbReference>
<proteinExistence type="predicted"/>
<dbReference type="RefSeq" id="WP_003104393.1">
    <property type="nucleotide sequence ID" value="NZ_AP014839.1"/>
</dbReference>
<protein>
    <submittedName>
        <fullName evidence="2">Uncharacterized protein</fullName>
    </submittedName>
</protein>
<organism evidence="2 4">
    <name type="scientific">Pseudomonas aeruginosa</name>
    <dbReference type="NCBI Taxonomy" id="287"/>
    <lineage>
        <taxon>Bacteria</taxon>
        <taxon>Pseudomonadati</taxon>
        <taxon>Pseudomonadota</taxon>
        <taxon>Gammaproteobacteria</taxon>
        <taxon>Pseudomonadales</taxon>
        <taxon>Pseudomonadaceae</taxon>
        <taxon>Pseudomonas</taxon>
    </lineage>
</organism>
<dbReference type="EMBL" id="WXZT01000014">
    <property type="protein sequence ID" value="MZZ14800.1"/>
    <property type="molecule type" value="Genomic_DNA"/>
</dbReference>
<dbReference type="EMBL" id="CVVU01000015">
    <property type="protein sequence ID" value="CRN96664.1"/>
    <property type="molecule type" value="Genomic_DNA"/>
</dbReference>
<name>A0A0D6I1Y2_PSEAI</name>